<evidence type="ECO:0000313" key="2">
    <source>
        <dbReference type="EMBL" id="PIK35856.1"/>
    </source>
</evidence>
<reference evidence="2 3" key="1">
    <citation type="journal article" date="2017" name="PLoS Biol.">
        <title>The sea cucumber genome provides insights into morphological evolution and visceral regeneration.</title>
        <authorList>
            <person name="Zhang X."/>
            <person name="Sun L."/>
            <person name="Yuan J."/>
            <person name="Sun Y."/>
            <person name="Gao Y."/>
            <person name="Zhang L."/>
            <person name="Li S."/>
            <person name="Dai H."/>
            <person name="Hamel J.F."/>
            <person name="Liu C."/>
            <person name="Yu Y."/>
            <person name="Liu S."/>
            <person name="Lin W."/>
            <person name="Guo K."/>
            <person name="Jin S."/>
            <person name="Xu P."/>
            <person name="Storey K.B."/>
            <person name="Huan P."/>
            <person name="Zhang T."/>
            <person name="Zhou Y."/>
            <person name="Zhang J."/>
            <person name="Lin C."/>
            <person name="Li X."/>
            <person name="Xing L."/>
            <person name="Huo D."/>
            <person name="Sun M."/>
            <person name="Wang L."/>
            <person name="Mercier A."/>
            <person name="Li F."/>
            <person name="Yang H."/>
            <person name="Xiang J."/>
        </authorList>
    </citation>
    <scope>NUCLEOTIDE SEQUENCE [LARGE SCALE GENOMIC DNA]</scope>
    <source>
        <strain evidence="2">Shaxun</strain>
        <tissue evidence="2">Muscle</tissue>
    </source>
</reference>
<feature type="non-terminal residue" evidence="2">
    <location>
        <position position="1"/>
    </location>
</feature>
<keyword evidence="1" id="KW-0472">Membrane</keyword>
<keyword evidence="1" id="KW-1133">Transmembrane helix</keyword>
<dbReference type="EMBL" id="MRZV01001799">
    <property type="protein sequence ID" value="PIK35856.1"/>
    <property type="molecule type" value="Genomic_DNA"/>
</dbReference>
<feature type="transmembrane region" description="Helical" evidence="1">
    <location>
        <begin position="7"/>
        <end position="24"/>
    </location>
</feature>
<dbReference type="Proteomes" id="UP000230750">
    <property type="component" value="Unassembled WGS sequence"/>
</dbReference>
<protein>
    <submittedName>
        <fullName evidence="2">Uncharacterized protein</fullName>
    </submittedName>
</protein>
<dbReference type="STRING" id="307972.A0A2G8JJC9"/>
<gene>
    <name evidence="2" type="ORF">BSL78_27318</name>
</gene>
<dbReference type="AlphaFoldDB" id="A0A2G8JJC9"/>
<accession>A0A2G8JJC9</accession>
<keyword evidence="1" id="KW-0812">Transmembrane</keyword>
<organism evidence="2 3">
    <name type="scientific">Stichopus japonicus</name>
    <name type="common">Sea cucumber</name>
    <dbReference type="NCBI Taxonomy" id="307972"/>
    <lineage>
        <taxon>Eukaryota</taxon>
        <taxon>Metazoa</taxon>
        <taxon>Echinodermata</taxon>
        <taxon>Eleutherozoa</taxon>
        <taxon>Echinozoa</taxon>
        <taxon>Holothuroidea</taxon>
        <taxon>Aspidochirotacea</taxon>
        <taxon>Aspidochirotida</taxon>
        <taxon>Stichopodidae</taxon>
        <taxon>Apostichopus</taxon>
    </lineage>
</organism>
<keyword evidence="3" id="KW-1185">Reference proteome</keyword>
<proteinExistence type="predicted"/>
<comment type="caution">
    <text evidence="2">The sequence shown here is derived from an EMBL/GenBank/DDBJ whole genome shotgun (WGS) entry which is preliminary data.</text>
</comment>
<evidence type="ECO:0000256" key="1">
    <source>
        <dbReference type="SAM" id="Phobius"/>
    </source>
</evidence>
<evidence type="ECO:0000313" key="3">
    <source>
        <dbReference type="Proteomes" id="UP000230750"/>
    </source>
</evidence>
<dbReference type="OrthoDB" id="8061355at2759"/>
<sequence length="634" mass="71265">ILTVTQLGWPILIFIVIALLRVSFPPKDTSECHFNARAVPSAGVLPFMQSMVCDYDSPCMTDSIPSNEVPTLADAQIGKVVEDLDPLFQNDTILNSVRTLPNTLNPITELAKVVEVAVKNLTAKQPTVADLFQNVSEVKDVLETIGIPTEVSDVIFNASLDILEYHKVLFFFEEFMQNSQDNERNQTLSSVRRKIFRQCQRFSDFYGSLDVVNTVCNETFLGQYLTFPLGANITAVSTILCDLTADQRQAFASLLPEGLDVDYIANESGAGGRFVEMYALVEDAYKYASYFMRNKIHKSPKYRTNCEIALIIPIIPCFCTKYEMATLSLSFLKLEEFARVIEPYTLEEFVEDLTNLQEELEEVGELEGLINILPQLVELSKLAPAFKRIFEEYQKGQLERILDEIAPVLERLDEYLEGLPWWQDITEIVRQVEAFMDAVAGGGSRDRGILFNEFIQNATGLAQRLNLTQDVLESLLSQEILPSDLPLLLDLLEYPNRTADLICYKNISQDASVSSESTLVESLTVLCSYDINDIVAAIGKELNVTAFLRELQSLVEDNRNPSNQTTDWQEFFSQAIDLVEVLRTAQNTSVFELARDLLENLDNLDLYELNPWLDFLLDGSMGGLLGNGTLGGNR</sequence>
<name>A0A2G8JJC9_STIJA</name>